<evidence type="ECO:0008006" key="3">
    <source>
        <dbReference type="Google" id="ProtNLM"/>
    </source>
</evidence>
<dbReference type="OrthoDB" id="7273519at2"/>
<accession>A0A511XD88</accession>
<sequence>MSALTLASTSKARGMSDLAILRIETNNMYPEFRRGDACLYRPDLNTFTYDACYVVRYLDALNVYRAQSVGNGRVLMKMDHMHASEQTISRDAFNNICGGLVVGRVNILDERYIDLWGNGRVSA</sequence>
<keyword evidence="2" id="KW-1185">Reference proteome</keyword>
<dbReference type="STRING" id="1120919.GCA_000429165_02836"/>
<dbReference type="EMBL" id="BJYF01000021">
    <property type="protein sequence ID" value="GEN60845.1"/>
    <property type="molecule type" value="Genomic_DNA"/>
</dbReference>
<proteinExistence type="predicted"/>
<reference evidence="1 2" key="1">
    <citation type="submission" date="2019-07" db="EMBL/GenBank/DDBJ databases">
        <title>Whole genome shotgun sequence of Acetobacter nitrogenifigens NBRC 105050.</title>
        <authorList>
            <person name="Hosoyama A."/>
            <person name="Uohara A."/>
            <person name="Ohji S."/>
            <person name="Ichikawa N."/>
        </authorList>
    </citation>
    <scope>NUCLEOTIDE SEQUENCE [LARGE SCALE GENOMIC DNA]</scope>
    <source>
        <strain evidence="1 2">NBRC 105050</strain>
    </source>
</reference>
<comment type="caution">
    <text evidence="1">The sequence shown here is derived from an EMBL/GenBank/DDBJ whole genome shotgun (WGS) entry which is preliminary data.</text>
</comment>
<dbReference type="AlphaFoldDB" id="A0A511XD88"/>
<dbReference type="Proteomes" id="UP000321635">
    <property type="component" value="Unassembled WGS sequence"/>
</dbReference>
<evidence type="ECO:0000313" key="2">
    <source>
        <dbReference type="Proteomes" id="UP000321635"/>
    </source>
</evidence>
<name>A0A511XD88_9PROT</name>
<organism evidence="1 2">
    <name type="scientific">Acetobacter nitrogenifigens DSM 23921 = NBRC 105050</name>
    <dbReference type="NCBI Taxonomy" id="1120919"/>
    <lineage>
        <taxon>Bacteria</taxon>
        <taxon>Pseudomonadati</taxon>
        <taxon>Pseudomonadota</taxon>
        <taxon>Alphaproteobacteria</taxon>
        <taxon>Acetobacterales</taxon>
        <taxon>Acetobacteraceae</taxon>
        <taxon>Acetobacter</taxon>
    </lineage>
</organism>
<evidence type="ECO:0000313" key="1">
    <source>
        <dbReference type="EMBL" id="GEN60845.1"/>
    </source>
</evidence>
<dbReference type="RefSeq" id="WP_026398443.1">
    <property type="nucleotide sequence ID" value="NZ_AUBI01000012.1"/>
</dbReference>
<gene>
    <name evidence="1" type="ORF">ANI02nite_27290</name>
</gene>
<protein>
    <recommendedName>
        <fullName evidence="3">Peptidase S24/S26A/S26B/S26C domain-containing protein</fullName>
    </recommendedName>
</protein>